<dbReference type="AlphaFoldDB" id="A0A0E3QQV0"/>
<dbReference type="PANTHER" id="PTHR33908:SF11">
    <property type="entry name" value="MEMBRANE PROTEIN"/>
    <property type="match status" value="1"/>
</dbReference>
<evidence type="ECO:0000313" key="11">
    <source>
        <dbReference type="Proteomes" id="UP000033038"/>
    </source>
</evidence>
<gene>
    <name evidence="10" type="ORF">MSBRW_3326</name>
</gene>
<evidence type="ECO:0000256" key="8">
    <source>
        <dbReference type="SAM" id="Phobius"/>
    </source>
</evidence>
<dbReference type="KEGG" id="mbw:MSBRW_3326"/>
<feature type="domain" description="Glycosyltransferase RgtA/B/C/D-like" evidence="9">
    <location>
        <begin position="107"/>
        <end position="266"/>
    </location>
</feature>
<evidence type="ECO:0000256" key="5">
    <source>
        <dbReference type="ARBA" id="ARBA00022692"/>
    </source>
</evidence>
<protein>
    <recommendedName>
        <fullName evidence="9">Glycosyltransferase RgtA/B/C/D-like domain-containing protein</fullName>
    </recommendedName>
</protein>
<dbReference type="InterPro" id="IPR038731">
    <property type="entry name" value="RgtA/B/C-like"/>
</dbReference>
<dbReference type="GO" id="GO:0016763">
    <property type="term" value="F:pentosyltransferase activity"/>
    <property type="evidence" value="ECO:0007669"/>
    <property type="project" value="TreeGrafter"/>
</dbReference>
<dbReference type="PATRIC" id="fig|1434109.4.peg.4318"/>
<evidence type="ECO:0000256" key="2">
    <source>
        <dbReference type="ARBA" id="ARBA00022475"/>
    </source>
</evidence>
<feature type="transmembrane region" description="Helical" evidence="8">
    <location>
        <begin position="51"/>
        <end position="74"/>
    </location>
</feature>
<feature type="transmembrane region" description="Helical" evidence="8">
    <location>
        <begin position="397"/>
        <end position="418"/>
    </location>
</feature>
<evidence type="ECO:0000256" key="6">
    <source>
        <dbReference type="ARBA" id="ARBA00022989"/>
    </source>
</evidence>
<dbReference type="HOGENOM" id="CLU_596675_0_0_2"/>
<feature type="transmembrane region" description="Helical" evidence="8">
    <location>
        <begin position="245"/>
        <end position="266"/>
    </location>
</feature>
<feature type="transmembrane region" description="Helical" evidence="8">
    <location>
        <begin position="155"/>
        <end position="170"/>
    </location>
</feature>
<organism evidence="10 11">
    <name type="scientific">Methanosarcina barkeri str. Wiesmoor</name>
    <dbReference type="NCBI Taxonomy" id="1434109"/>
    <lineage>
        <taxon>Archaea</taxon>
        <taxon>Methanobacteriati</taxon>
        <taxon>Methanobacteriota</taxon>
        <taxon>Stenosarchaea group</taxon>
        <taxon>Methanomicrobia</taxon>
        <taxon>Methanosarcinales</taxon>
        <taxon>Methanosarcinaceae</taxon>
        <taxon>Methanosarcina</taxon>
    </lineage>
</organism>
<name>A0A0E3QQV0_METBA</name>
<feature type="transmembrane region" description="Helical" evidence="8">
    <location>
        <begin position="364"/>
        <end position="385"/>
    </location>
</feature>
<dbReference type="Proteomes" id="UP000033038">
    <property type="component" value="Chromosome"/>
</dbReference>
<dbReference type="InterPro" id="IPR050297">
    <property type="entry name" value="LipidA_mod_glycosyltrf_83"/>
</dbReference>
<dbReference type="PANTHER" id="PTHR33908">
    <property type="entry name" value="MANNOSYLTRANSFERASE YKCB-RELATED"/>
    <property type="match status" value="1"/>
</dbReference>
<keyword evidence="3" id="KW-0328">Glycosyltransferase</keyword>
<evidence type="ECO:0000259" key="9">
    <source>
        <dbReference type="Pfam" id="PF13231"/>
    </source>
</evidence>
<reference evidence="10 11" key="1">
    <citation type="submission" date="2014-07" db="EMBL/GenBank/DDBJ databases">
        <title>Methanogenic archaea and the global carbon cycle.</title>
        <authorList>
            <person name="Henriksen J.R."/>
            <person name="Luke J."/>
            <person name="Reinhart S."/>
            <person name="Benedict M.N."/>
            <person name="Youngblut N.D."/>
            <person name="Metcalf M.E."/>
            <person name="Whitaker R.J."/>
            <person name="Metcalf W.W."/>
        </authorList>
    </citation>
    <scope>NUCLEOTIDE SEQUENCE [LARGE SCALE GENOMIC DNA]</scope>
    <source>
        <strain evidence="10 11">Wiesmoor</strain>
    </source>
</reference>
<evidence type="ECO:0000256" key="3">
    <source>
        <dbReference type="ARBA" id="ARBA00022676"/>
    </source>
</evidence>
<proteinExistence type="predicted"/>
<feature type="transmembrane region" description="Helical" evidence="8">
    <location>
        <begin position="109"/>
        <end position="134"/>
    </location>
</feature>
<evidence type="ECO:0000256" key="1">
    <source>
        <dbReference type="ARBA" id="ARBA00004651"/>
    </source>
</evidence>
<keyword evidence="7 8" id="KW-0472">Membrane</keyword>
<feature type="transmembrane region" description="Helical" evidence="8">
    <location>
        <begin position="176"/>
        <end position="194"/>
    </location>
</feature>
<dbReference type="RefSeq" id="WP_011306406.1">
    <property type="nucleotide sequence ID" value="NZ_CP009526.1"/>
</dbReference>
<accession>A0A0E3QQV0</accession>
<keyword evidence="5 8" id="KW-0812">Transmembrane</keyword>
<feature type="transmembrane region" description="Helical" evidence="8">
    <location>
        <begin position="424"/>
        <end position="444"/>
    </location>
</feature>
<evidence type="ECO:0000313" key="10">
    <source>
        <dbReference type="EMBL" id="AKB52579.1"/>
    </source>
</evidence>
<keyword evidence="4" id="KW-0808">Transferase</keyword>
<keyword evidence="6 8" id="KW-1133">Transmembrane helix</keyword>
<keyword evidence="2" id="KW-1003">Cell membrane</keyword>
<dbReference type="GO" id="GO:0005886">
    <property type="term" value="C:plasma membrane"/>
    <property type="evidence" value="ECO:0007669"/>
    <property type="project" value="UniProtKB-SubCell"/>
</dbReference>
<dbReference type="GO" id="GO:0008610">
    <property type="term" value="P:lipid biosynthetic process"/>
    <property type="evidence" value="ECO:0007669"/>
    <property type="project" value="UniProtKB-ARBA"/>
</dbReference>
<comment type="subcellular location">
    <subcellularLocation>
        <location evidence="1">Cell membrane</location>
        <topology evidence="1">Multi-pass membrane protein</topology>
    </subcellularLocation>
</comment>
<feature type="transmembrane region" description="Helical" evidence="8">
    <location>
        <begin position="206"/>
        <end position="225"/>
    </location>
</feature>
<evidence type="ECO:0000256" key="7">
    <source>
        <dbReference type="ARBA" id="ARBA00023136"/>
    </source>
</evidence>
<dbReference type="Pfam" id="PF13231">
    <property type="entry name" value="PMT_2"/>
    <property type="match status" value="1"/>
</dbReference>
<dbReference type="EMBL" id="CP009526">
    <property type="protein sequence ID" value="AKB52579.1"/>
    <property type="molecule type" value="Genomic_DNA"/>
</dbReference>
<sequence>MNLKNNLAKVTQAYCSIVDNFFQWILIRILIKKSTYLKILKSVYINEKTILACLFLIALTIRISVYAILSPAYYPLDPSDLSSDSRAYDLNAINGITNGEFSTYWQPGISFILGIIYLIFGHNIIIASLLLILIGSYVGIISYLISKYIFSQKKAGYLSFFLIAIYPYLILESPKIMSDTFALFIFTSSLYYIIKDFNEKRLKYSLIIGFLTGVLLLTRPNYFWVPPLYLILTANSFKGEGYLFLLKKYIFFSITLLLVITPWIIYTDTKLGEPTLTTNGGVNFYIGNNHNSTGRYCDPYGLKENNSEILRSREGFKKGLDYIFTYPADYFALCLKKIDLLLYIPQRLPSELTTHSDSNITEMLFSSIINLGFIAIQLVGIRGLIYSKGQIKNKQISNFIIGSLFFLYTTPIVFFVYVRATIPIIFIWILISSPYLVYIIKVALAHPAASNGVCSHHH</sequence>
<dbReference type="GeneID" id="24824942"/>
<evidence type="ECO:0000256" key="4">
    <source>
        <dbReference type="ARBA" id="ARBA00022679"/>
    </source>
</evidence>
<feature type="transmembrane region" description="Helical" evidence="8">
    <location>
        <begin position="12"/>
        <end position="31"/>
    </location>
</feature>